<evidence type="ECO:0000313" key="10">
    <source>
        <dbReference type="Proteomes" id="UP000275076"/>
    </source>
</evidence>
<evidence type="ECO:0000313" key="9">
    <source>
        <dbReference type="EMBL" id="RSL28797.1"/>
    </source>
</evidence>
<accession>A0A428MRP4</accession>
<dbReference type="InterPro" id="IPR031475">
    <property type="entry name" value="NBD_C"/>
</dbReference>
<keyword evidence="5" id="KW-0067">ATP-binding</keyword>
<dbReference type="Gene3D" id="3.40.50.10840">
    <property type="entry name" value="Putative sugar-binding, N-terminal domain"/>
    <property type="match status" value="1"/>
</dbReference>
<evidence type="ECO:0000256" key="6">
    <source>
        <dbReference type="ARBA" id="ARBA00023277"/>
    </source>
</evidence>
<dbReference type="InterPro" id="IPR010737">
    <property type="entry name" value="4-carb_acid_sugar_kinase_N"/>
</dbReference>
<keyword evidence="2" id="KW-0808">Transferase</keyword>
<evidence type="ECO:0000256" key="4">
    <source>
        <dbReference type="ARBA" id="ARBA00022777"/>
    </source>
</evidence>
<keyword evidence="10" id="KW-1185">Reference proteome</keyword>
<gene>
    <name evidence="9" type="ORF">D7Z54_34585</name>
</gene>
<reference evidence="9 10" key="1">
    <citation type="submission" date="2018-10" db="EMBL/GenBank/DDBJ databases">
        <title>Draft genome sequence of Bacillus salarius IM0101, isolated from a hypersaline soil in Inner Mongolia, China.</title>
        <authorList>
            <person name="Yamprayoonswat W."/>
            <person name="Boonvisut S."/>
            <person name="Jumpathong W."/>
            <person name="Sittihan S."/>
            <person name="Ruangsuj P."/>
            <person name="Wanthongcharoen S."/>
            <person name="Thongpramul N."/>
            <person name="Pimmason S."/>
            <person name="Yu B."/>
            <person name="Yasawong M."/>
        </authorList>
    </citation>
    <scope>NUCLEOTIDE SEQUENCE [LARGE SCALE GENOMIC DNA]</scope>
    <source>
        <strain evidence="9 10">IM0101</strain>
    </source>
</reference>
<organism evidence="9 10">
    <name type="scientific">Salibacterium salarium</name>
    <dbReference type="NCBI Taxonomy" id="284579"/>
    <lineage>
        <taxon>Bacteria</taxon>
        <taxon>Bacillati</taxon>
        <taxon>Bacillota</taxon>
        <taxon>Bacilli</taxon>
        <taxon>Bacillales</taxon>
        <taxon>Bacillaceae</taxon>
    </lineage>
</organism>
<keyword evidence="4 9" id="KW-0418">Kinase</keyword>
<evidence type="ECO:0000259" key="7">
    <source>
        <dbReference type="Pfam" id="PF07005"/>
    </source>
</evidence>
<protein>
    <submittedName>
        <fullName evidence="9">Four-carbon acid sugar kinase family protein</fullName>
    </submittedName>
</protein>
<comment type="similarity">
    <text evidence="1">Belongs to the four-carbon acid sugar kinase family.</text>
</comment>
<proteinExistence type="inferred from homology"/>
<feature type="domain" description="Four-carbon acid sugar kinase nucleotide binding" evidence="8">
    <location>
        <begin position="251"/>
        <end position="417"/>
    </location>
</feature>
<keyword evidence="6" id="KW-0119">Carbohydrate metabolism</keyword>
<dbReference type="RefSeq" id="WP_125563667.1">
    <property type="nucleotide sequence ID" value="NZ_RBVX01000152.1"/>
</dbReference>
<dbReference type="EMBL" id="RBVX01000152">
    <property type="protein sequence ID" value="RSL28797.1"/>
    <property type="molecule type" value="Genomic_DNA"/>
</dbReference>
<dbReference type="Pfam" id="PF07005">
    <property type="entry name" value="SBD_N"/>
    <property type="match status" value="1"/>
</dbReference>
<name>A0A428MRP4_9BACI</name>
<dbReference type="Gene3D" id="3.40.980.20">
    <property type="entry name" value="Four-carbon acid sugar kinase, nucleotide binding domain"/>
    <property type="match status" value="1"/>
</dbReference>
<evidence type="ECO:0000256" key="1">
    <source>
        <dbReference type="ARBA" id="ARBA00005715"/>
    </source>
</evidence>
<feature type="domain" description="Four-carbon acid sugar kinase N-terminal" evidence="7">
    <location>
        <begin position="3"/>
        <end position="225"/>
    </location>
</feature>
<dbReference type="SUPFAM" id="SSF142764">
    <property type="entry name" value="YgbK-like"/>
    <property type="match status" value="1"/>
</dbReference>
<dbReference type="Pfam" id="PF17042">
    <property type="entry name" value="NBD_C"/>
    <property type="match status" value="1"/>
</dbReference>
<evidence type="ECO:0000256" key="5">
    <source>
        <dbReference type="ARBA" id="ARBA00022840"/>
    </source>
</evidence>
<dbReference type="Proteomes" id="UP000275076">
    <property type="component" value="Unassembled WGS sequence"/>
</dbReference>
<evidence type="ECO:0000256" key="3">
    <source>
        <dbReference type="ARBA" id="ARBA00022741"/>
    </source>
</evidence>
<dbReference type="InterPro" id="IPR037051">
    <property type="entry name" value="4-carb_acid_sugar_kinase_N_sf"/>
</dbReference>
<dbReference type="AlphaFoldDB" id="A0A428MRP4"/>
<dbReference type="InterPro" id="IPR042213">
    <property type="entry name" value="NBD_C_sf"/>
</dbReference>
<evidence type="ECO:0000259" key="8">
    <source>
        <dbReference type="Pfam" id="PF17042"/>
    </source>
</evidence>
<sequence length="431" mass="48178">MDICIIADDLTGANDAGVQCTYHGYRPSVALKAECIDQFINKEALVIDTDSRALPAEEAYKTVTESIQPLLNHPPNVIYKKIDSTLRGNIGAELDAVAASFSPDFIIVTPAHPSNGRTVVDGKLYVHGKLLTDTNISNHPDHHFDSSRPVDIIREQSKEKARHLSVEEVKSSHLISMLKRCKDEGIVYLSIDSEREEELRTQVEWLAQTGFNLIWAGSAGAAQYLSSIGRLPRYDQKNEIDTTGYQVDSALFVSGSMNAVSEMQREKLKQTGEVETFAIDPVIFFQDGWETHPCIQYILSEVRQQRPSYLLLHPKTRQEDIDRVKIEAQRNNLTMGEAARLMADRIGKLVRYVFDIQTYGALLMTGGDIAKAVCTALDSTEFELHREFERGIPLGTLRGNYEPTAITKAGAFGSENTWIHALHFLKGEVRL</sequence>
<dbReference type="GO" id="GO:0005524">
    <property type="term" value="F:ATP binding"/>
    <property type="evidence" value="ECO:0007669"/>
    <property type="project" value="UniProtKB-KW"/>
</dbReference>
<evidence type="ECO:0000256" key="2">
    <source>
        <dbReference type="ARBA" id="ARBA00022679"/>
    </source>
</evidence>
<dbReference type="GO" id="GO:0016301">
    <property type="term" value="F:kinase activity"/>
    <property type="evidence" value="ECO:0007669"/>
    <property type="project" value="UniProtKB-KW"/>
</dbReference>
<comment type="caution">
    <text evidence="9">The sequence shown here is derived from an EMBL/GenBank/DDBJ whole genome shotgun (WGS) entry which is preliminary data.</text>
</comment>
<dbReference type="OrthoDB" id="9778478at2"/>
<keyword evidence="3" id="KW-0547">Nucleotide-binding</keyword>